<comment type="caution">
    <text evidence="2">The sequence shown here is derived from an EMBL/GenBank/DDBJ whole genome shotgun (WGS) entry which is preliminary data.</text>
</comment>
<feature type="coiled-coil region" evidence="1">
    <location>
        <begin position="144"/>
        <end position="171"/>
    </location>
</feature>
<dbReference type="EMBL" id="JACAQK010000031">
    <property type="protein sequence ID" value="NWD39823.1"/>
    <property type="molecule type" value="Genomic_DNA"/>
</dbReference>
<dbReference type="RefSeq" id="WP_130886754.1">
    <property type="nucleotide sequence ID" value="NZ_CP020369.1"/>
</dbReference>
<keyword evidence="1" id="KW-0175">Coiled coil</keyword>
<name>A0A7Y8AVX7_PSETO</name>
<dbReference type="Proteomes" id="UP000549134">
    <property type="component" value="Unassembled WGS sequence"/>
</dbReference>
<gene>
    <name evidence="2" type="ORF">HX787_28580</name>
</gene>
<evidence type="ECO:0000313" key="2">
    <source>
        <dbReference type="EMBL" id="NWD39823.1"/>
    </source>
</evidence>
<proteinExistence type="predicted"/>
<sequence length="250" mass="28703">MDNKSLKLPHSKTFYRPIEVAIRWCDLLHLEAQIVSEADHLLLQRGYTHSYPCIQQKLEILWDAIRHQELPYGCLGVTVSSSEHVEPALLTIRHTDLKNWFTQFLSGEKPAFLFNDLERKSVLPETSDTYNFLLTEIEIYKIKQARTQSLLLELQEERDSLREKNIALTSELCVRGKPSERSQKNYLRLIGALLKLMLGKSPGGRSYSTLTSQASIISALIAHNRNKPGFSQRTLEEKFAAAKRCIDDFE</sequence>
<dbReference type="GeneID" id="55849480"/>
<protein>
    <submittedName>
        <fullName evidence="2">Uncharacterized protein</fullName>
    </submittedName>
</protein>
<evidence type="ECO:0000256" key="1">
    <source>
        <dbReference type="SAM" id="Coils"/>
    </source>
</evidence>
<dbReference type="AlphaFoldDB" id="A0A7Y8AVX7"/>
<organism evidence="2 3">
    <name type="scientific">Pseudomonas tolaasii</name>
    <dbReference type="NCBI Taxonomy" id="29442"/>
    <lineage>
        <taxon>Bacteria</taxon>
        <taxon>Pseudomonadati</taxon>
        <taxon>Pseudomonadota</taxon>
        <taxon>Gammaproteobacteria</taxon>
        <taxon>Pseudomonadales</taxon>
        <taxon>Pseudomonadaceae</taxon>
        <taxon>Pseudomonas</taxon>
    </lineage>
</organism>
<accession>A0A7Y8AVX7</accession>
<reference evidence="2 3" key="1">
    <citation type="submission" date="2020-04" db="EMBL/GenBank/DDBJ databases">
        <title>Molecular characterization of pseudomonads from Agaricus bisporus reveal novel blotch 2 pathogens in Western Europe.</title>
        <authorList>
            <person name="Taparia T."/>
            <person name="Krijger M."/>
            <person name="Haynes E."/>
            <person name="Elpinstone J.G."/>
            <person name="Noble R."/>
            <person name="Van Der Wolf J."/>
        </authorList>
    </citation>
    <scope>NUCLEOTIDE SEQUENCE [LARGE SCALE GENOMIC DNA]</scope>
    <source>
        <strain evidence="2 3">IPO3746</strain>
    </source>
</reference>
<evidence type="ECO:0000313" key="3">
    <source>
        <dbReference type="Proteomes" id="UP000549134"/>
    </source>
</evidence>